<proteinExistence type="predicted"/>
<sequence>MRARTSRTTTEMATSARATNPRMIASEAARLSSVHNMTWPLPGFY</sequence>
<comment type="caution">
    <text evidence="2">The sequence shown here is derived from an EMBL/GenBank/DDBJ whole genome shotgun (WGS) entry which is preliminary data.</text>
</comment>
<keyword evidence="3" id="KW-1185">Reference proteome</keyword>
<evidence type="ECO:0000256" key="1">
    <source>
        <dbReference type="SAM" id="MobiDB-lite"/>
    </source>
</evidence>
<dbReference type="RefSeq" id="WP_379568627.1">
    <property type="nucleotide sequence ID" value="NZ_JBHUFV010000003.1"/>
</dbReference>
<name>A0ABW4SLB9_9ACTN</name>
<reference evidence="3" key="1">
    <citation type="journal article" date="2019" name="Int. J. Syst. Evol. Microbiol.">
        <title>The Global Catalogue of Microorganisms (GCM) 10K type strain sequencing project: providing services to taxonomists for standard genome sequencing and annotation.</title>
        <authorList>
            <consortium name="The Broad Institute Genomics Platform"/>
            <consortium name="The Broad Institute Genome Sequencing Center for Infectious Disease"/>
            <person name="Wu L."/>
            <person name="Ma J."/>
        </authorList>
    </citation>
    <scope>NUCLEOTIDE SEQUENCE [LARGE SCALE GENOMIC DNA]</scope>
    <source>
        <strain evidence="3">ICMP 6774ER</strain>
    </source>
</reference>
<accession>A0ABW4SLB9</accession>
<protein>
    <submittedName>
        <fullName evidence="2">Uncharacterized protein</fullName>
    </submittedName>
</protein>
<feature type="region of interest" description="Disordered" evidence="1">
    <location>
        <begin position="1"/>
        <end position="20"/>
    </location>
</feature>
<evidence type="ECO:0000313" key="3">
    <source>
        <dbReference type="Proteomes" id="UP001597368"/>
    </source>
</evidence>
<evidence type="ECO:0000313" key="2">
    <source>
        <dbReference type="EMBL" id="MFD1930333.1"/>
    </source>
</evidence>
<gene>
    <name evidence="2" type="ORF">ACFSKW_02475</name>
</gene>
<feature type="compositionally biased region" description="Polar residues" evidence="1">
    <location>
        <begin position="1"/>
        <end position="18"/>
    </location>
</feature>
<organism evidence="2 3">
    <name type="scientific">Nonomuraea mangrovi</name>
    <dbReference type="NCBI Taxonomy" id="2316207"/>
    <lineage>
        <taxon>Bacteria</taxon>
        <taxon>Bacillati</taxon>
        <taxon>Actinomycetota</taxon>
        <taxon>Actinomycetes</taxon>
        <taxon>Streptosporangiales</taxon>
        <taxon>Streptosporangiaceae</taxon>
        <taxon>Nonomuraea</taxon>
    </lineage>
</organism>
<dbReference type="EMBL" id="JBHUFV010000003">
    <property type="protein sequence ID" value="MFD1930333.1"/>
    <property type="molecule type" value="Genomic_DNA"/>
</dbReference>
<dbReference type="Proteomes" id="UP001597368">
    <property type="component" value="Unassembled WGS sequence"/>
</dbReference>